<feature type="region of interest" description="Disordered" evidence="6">
    <location>
        <begin position="907"/>
        <end position="969"/>
    </location>
</feature>
<dbReference type="InterPro" id="IPR015943">
    <property type="entry name" value="WD40/YVTN_repeat-like_dom_sf"/>
</dbReference>
<dbReference type="PANTHER" id="PTHR16266:SF17">
    <property type="entry name" value="BRWD3"/>
    <property type="match status" value="1"/>
</dbReference>
<gene>
    <name evidence="8" type="ORF">DCAR_0102611</name>
</gene>
<reference evidence="8" key="2">
    <citation type="submission" date="2022-03" db="EMBL/GenBank/DDBJ databases">
        <title>Draft title - Genomic analysis of global carrot germplasm unveils the trajectory of domestication and the origin of high carotenoid orange carrot.</title>
        <authorList>
            <person name="Iorizzo M."/>
            <person name="Ellison S."/>
            <person name="Senalik D."/>
            <person name="Macko-Podgorni A."/>
            <person name="Grzebelus D."/>
            <person name="Bostan H."/>
            <person name="Rolling W."/>
            <person name="Curaba J."/>
            <person name="Simon P."/>
        </authorList>
    </citation>
    <scope>NUCLEOTIDE SEQUENCE</scope>
    <source>
        <tissue evidence="8">Leaf</tissue>
    </source>
</reference>
<dbReference type="PROSITE" id="PS00678">
    <property type="entry name" value="WD_REPEATS_1"/>
    <property type="match status" value="1"/>
</dbReference>
<feature type="repeat" description="WD" evidence="5">
    <location>
        <begin position="574"/>
        <end position="608"/>
    </location>
</feature>
<dbReference type="GO" id="GO:0006357">
    <property type="term" value="P:regulation of transcription by RNA polymerase II"/>
    <property type="evidence" value="ECO:0007669"/>
    <property type="project" value="TreeGrafter"/>
</dbReference>
<dbReference type="PROSITE" id="PS50082">
    <property type="entry name" value="WD_REPEATS_2"/>
    <property type="match status" value="5"/>
</dbReference>
<feature type="compositionally biased region" description="Basic and acidic residues" evidence="6">
    <location>
        <begin position="1243"/>
        <end position="1253"/>
    </location>
</feature>
<feature type="region of interest" description="Disordered" evidence="6">
    <location>
        <begin position="1233"/>
        <end position="1253"/>
    </location>
</feature>
<name>A0AAF0W5M6_DAUCS</name>
<dbReference type="CDD" id="cd05529">
    <property type="entry name" value="Bromo_WDR9_I_like"/>
    <property type="match status" value="1"/>
</dbReference>
<dbReference type="GO" id="GO:0007010">
    <property type="term" value="P:cytoskeleton organization"/>
    <property type="evidence" value="ECO:0007669"/>
    <property type="project" value="TreeGrafter"/>
</dbReference>
<dbReference type="InterPro" id="IPR036322">
    <property type="entry name" value="WD40_repeat_dom_sf"/>
</dbReference>
<feature type="domain" description="Bromo" evidence="7">
    <location>
        <begin position="1665"/>
        <end position="1708"/>
    </location>
</feature>
<feature type="compositionally biased region" description="Basic and acidic residues" evidence="6">
    <location>
        <begin position="937"/>
        <end position="953"/>
    </location>
</feature>
<dbReference type="SUPFAM" id="SSF50978">
    <property type="entry name" value="WD40 repeat-like"/>
    <property type="match status" value="1"/>
</dbReference>
<feature type="compositionally biased region" description="Basic residues" evidence="6">
    <location>
        <begin position="860"/>
        <end position="879"/>
    </location>
</feature>
<dbReference type="FunFam" id="2.130.10.10:FF:000440">
    <property type="entry name" value="Bromodomain and WD repeat-containing protein"/>
    <property type="match status" value="1"/>
</dbReference>
<feature type="repeat" description="WD" evidence="5">
    <location>
        <begin position="319"/>
        <end position="363"/>
    </location>
</feature>
<sequence length="1725" mass="192911">MALQKCSPSADAPSANMKSLKLSRKSNEKSQLVVTEGSQMEGDKDIDLREVYFLIMHFLSAGPCQRTYGQFWNELLEHQLLPRRYHAWYSRTGVVSGDENDDGSSFPLSYNKLVERYPHIEKDHLVKLLKQLVHGATVPQGLVNGNALNAAAVPTLLGTGSFSLLSNEQSRSSGKPPPKYMRWPHIQADQVHGLGLREIGGGFSRHNRAPSVRGACHAIAKPSTMVQKMQNLKKLRGHRNAVYCAIFDRSGRYVITGSDDRLVKIWSMETAYCLASCRGHEGDITDLAVSFNNTLVASASNDFIIRIWRLPDGLPISVLRGHNGVVTAIAFSPRLNSPFQLLSSSDDGTCRIWDARHSNFSPRIYVPRPPDHVAGKNGGPSSSTIQQNHQISCCAFNSTGTVFVTGSSDTFARVWNACKPNTDDPEQPNYEMDILAGHENDVNYVQFSGCTVTSKLSMSDGQKEDNIPKFKNTWFTHDNIVTCSRDGSAIIWIPRSRRSHGKAGRWTRAYHLKVPPPPMPPQPPRGGPRQRLLPTPRGVNMIAWSLDNRFVLAAIMDCRICVWNAVDGSLVHSLTGHTDSTYVLDVHPFNPRIAMSAGYDGKTIVWDIWEGLPIQIYELGRWKLVDGKFSSDGTSIILSDDVGQLYILNTGQGESQKDAKYDQFFLGDYRPLVQDANGNVLDQETQLPPYRRNKQDLLCDSAMIPYPEPYQSMYQARRLGALGIEWRPSSVRFAVGEDISLDQEYQMLPIADLDMIDPLPVLLLDAMDWEPENEVQSDDNDSEYNVPDGNFSGGEQGSLSSHSSGGQECSTEDSEAENTYEDELRRSKRKKQKTEIEVMTFSGRRVKRKNLDEYDDNSIKNHRSRRTRHDRKASRKKSSSTKLLRPQRAAALNALNFLSQITGTSTAREVGEGSIGDLSDSESMLPNSSNASEASDDSQKSERNPQTKGKEVVSADESENLERARTCHESAGSRKKLVLKLPNRNTNKTCSENIGLKCVERPDIAGSSTPAPCEEDSLGRSRSLKLQCPSNNIDFINVEANENDQHSKHKNPFNLFEGCNGNVRWGVVKSRTSKRAKMGDLLPPGTSEGIASCRDGHNKTENIIEGNFIPDNLGATTAKSDTHIKGRNMVMSELHHTESNITNGLDNVISNKDQLDVDCCNNHDESQKFQEVDDQATSSVACDIWTGKAPEQKEDLTPTPRKLSIVSRTLPHEDQSSSKMKMKYLVKDPCDNADNLLESSSDPEQKAKDNATDRCQRLSSEWGCLNGVSEDSLIGASSGSVLPDSPKLSQDKRYAAVYRRSKSSRSRSNLEGAMEASTSNVGKPGQDEAVAASEGTRRTRSMGPTSTASDLNNVSGNGHYREARNVSSDTLITNGCDQLSVQDWKLTSNVTVGLRSTRNKRTTYYHRETSSPDRKKQQQLAKGSWLMLTNHEEGSRYIPQMGDEVVYLRQGHEEYISQSRSREKAPWKVLKGEIRAVEFCKVEDLEYSVLTGSGESCCKMTLQFVDPTSIVLGKSFKLTLPEVTGFPDFLVERSRYDAAIERKWACRDKCQVWWKNEGEEDGSWWEGRIQAIKPKSSEYPDSPWERYVVQYKSEPTETLGHSPWELYDANTQWEQPCIDDLIRHKMLRAFAKLERLGNQGQDSFGVHKLREVSQKLTFVNRFPVPLSLEVIQSRLENNYYRSEEAVRHDIGVMLSNAESYFGKNADLLAKMKRLSEWFTKALSSL</sequence>
<feature type="compositionally biased region" description="Polar residues" evidence="6">
    <location>
        <begin position="1342"/>
        <end position="1356"/>
    </location>
</feature>
<dbReference type="InterPro" id="IPR052060">
    <property type="entry name" value="Bromo_WD_repeat"/>
</dbReference>
<keyword evidence="3 4" id="KW-0103">Bromodomain</keyword>
<dbReference type="FunFam" id="2.130.10.10:FF:000403">
    <property type="entry name" value="PH-interacting protein isoform X1"/>
    <property type="match status" value="1"/>
</dbReference>
<dbReference type="InterPro" id="IPR019775">
    <property type="entry name" value="WD40_repeat_CS"/>
</dbReference>
<dbReference type="GO" id="GO:0005634">
    <property type="term" value="C:nucleus"/>
    <property type="evidence" value="ECO:0007669"/>
    <property type="project" value="TreeGrafter"/>
</dbReference>
<protein>
    <recommendedName>
        <fullName evidence="7">Bromo domain-containing protein</fullName>
    </recommendedName>
</protein>
<feature type="compositionally biased region" description="Acidic residues" evidence="6">
    <location>
        <begin position="772"/>
        <end position="782"/>
    </location>
</feature>
<dbReference type="KEGG" id="dcr:108204369"/>
<feature type="compositionally biased region" description="Basic and acidic residues" evidence="6">
    <location>
        <begin position="960"/>
        <end position="969"/>
    </location>
</feature>
<evidence type="ECO:0000256" key="2">
    <source>
        <dbReference type="ARBA" id="ARBA00022737"/>
    </source>
</evidence>
<dbReference type="PANTHER" id="PTHR16266">
    <property type="entry name" value="WD REPEAT DOMAIN 9"/>
    <property type="match status" value="1"/>
</dbReference>
<feature type="region of interest" description="Disordered" evidence="6">
    <location>
        <begin position="852"/>
        <end position="887"/>
    </location>
</feature>
<dbReference type="Pfam" id="PF25313">
    <property type="entry name" value="BRWD_AD"/>
    <property type="match status" value="1"/>
</dbReference>
<dbReference type="InterPro" id="IPR057452">
    <property type="entry name" value="BRWD/PHIP_N"/>
</dbReference>
<dbReference type="FunFam" id="2.130.10.10:FF:000627">
    <property type="entry name" value="Bromodomain and WD repeat domain-containing protein"/>
    <property type="match status" value="1"/>
</dbReference>
<evidence type="ECO:0000313" key="9">
    <source>
        <dbReference type="Proteomes" id="UP000077755"/>
    </source>
</evidence>
<evidence type="ECO:0000313" key="8">
    <source>
        <dbReference type="EMBL" id="WOG83436.1"/>
    </source>
</evidence>
<feature type="region of interest" description="Disordered" evidence="6">
    <location>
        <begin position="1293"/>
        <end position="1361"/>
    </location>
</feature>
<dbReference type="PROSITE" id="PS50294">
    <property type="entry name" value="WD_REPEATS_REGION"/>
    <property type="match status" value="3"/>
</dbReference>
<dbReference type="Pfam" id="PF25437">
    <property type="entry name" value="BRWD1_N"/>
    <property type="match status" value="1"/>
</dbReference>
<evidence type="ECO:0000259" key="7">
    <source>
        <dbReference type="PROSITE" id="PS50014"/>
    </source>
</evidence>
<evidence type="ECO:0000256" key="5">
    <source>
        <dbReference type="PROSITE-ProRule" id="PRU00221"/>
    </source>
</evidence>
<reference evidence="8" key="1">
    <citation type="journal article" date="2016" name="Nat. Genet.">
        <title>A high-quality carrot genome assembly provides new insights into carotenoid accumulation and asterid genome evolution.</title>
        <authorList>
            <person name="Iorizzo M."/>
            <person name="Ellison S."/>
            <person name="Senalik D."/>
            <person name="Zeng P."/>
            <person name="Satapoomin P."/>
            <person name="Huang J."/>
            <person name="Bowman M."/>
            <person name="Iovene M."/>
            <person name="Sanseverino W."/>
            <person name="Cavagnaro P."/>
            <person name="Yildiz M."/>
            <person name="Macko-Podgorni A."/>
            <person name="Moranska E."/>
            <person name="Grzebelus E."/>
            <person name="Grzebelus D."/>
            <person name="Ashrafi H."/>
            <person name="Zheng Z."/>
            <person name="Cheng S."/>
            <person name="Spooner D."/>
            <person name="Van Deynze A."/>
            <person name="Simon P."/>
        </authorList>
    </citation>
    <scope>NUCLEOTIDE SEQUENCE</scope>
    <source>
        <tissue evidence="8">Leaf</tissue>
    </source>
</reference>
<evidence type="ECO:0000256" key="3">
    <source>
        <dbReference type="ARBA" id="ARBA00023117"/>
    </source>
</evidence>
<organism evidence="8 9">
    <name type="scientific">Daucus carota subsp. sativus</name>
    <name type="common">Carrot</name>
    <dbReference type="NCBI Taxonomy" id="79200"/>
    <lineage>
        <taxon>Eukaryota</taxon>
        <taxon>Viridiplantae</taxon>
        <taxon>Streptophyta</taxon>
        <taxon>Embryophyta</taxon>
        <taxon>Tracheophyta</taxon>
        <taxon>Spermatophyta</taxon>
        <taxon>Magnoliopsida</taxon>
        <taxon>eudicotyledons</taxon>
        <taxon>Gunneridae</taxon>
        <taxon>Pentapetalae</taxon>
        <taxon>asterids</taxon>
        <taxon>campanulids</taxon>
        <taxon>Apiales</taxon>
        <taxon>Apiaceae</taxon>
        <taxon>Apioideae</taxon>
        <taxon>Scandiceae</taxon>
        <taxon>Daucinae</taxon>
        <taxon>Daucus</taxon>
        <taxon>Daucus sect. Daucus</taxon>
    </lineage>
</organism>
<evidence type="ECO:0000256" key="4">
    <source>
        <dbReference type="PROSITE-ProRule" id="PRU00035"/>
    </source>
</evidence>
<evidence type="ECO:0000256" key="6">
    <source>
        <dbReference type="SAM" id="MobiDB-lite"/>
    </source>
</evidence>
<feature type="region of interest" description="Disordered" evidence="6">
    <location>
        <begin position="772"/>
        <end position="834"/>
    </location>
</feature>
<dbReference type="SUPFAM" id="SSF47370">
    <property type="entry name" value="Bromodomain"/>
    <property type="match status" value="1"/>
</dbReference>
<feature type="region of interest" description="Disordered" evidence="6">
    <location>
        <begin position="1"/>
        <end position="24"/>
    </location>
</feature>
<feature type="repeat" description="WD" evidence="5">
    <location>
        <begin position="384"/>
        <end position="416"/>
    </location>
</feature>
<feature type="repeat" description="WD" evidence="5">
    <location>
        <begin position="235"/>
        <end position="276"/>
    </location>
</feature>
<dbReference type="InterPro" id="IPR057451">
    <property type="entry name" value="BRWD/PHIP_AD"/>
</dbReference>
<dbReference type="InterPro" id="IPR001680">
    <property type="entry name" value="WD40_rpt"/>
</dbReference>
<dbReference type="Gene3D" id="2.130.10.10">
    <property type="entry name" value="YVTN repeat-like/Quinoprotein amine dehydrogenase"/>
    <property type="match status" value="3"/>
</dbReference>
<dbReference type="PROSITE" id="PS50014">
    <property type="entry name" value="BROMODOMAIN_2"/>
    <property type="match status" value="1"/>
</dbReference>
<dbReference type="EMBL" id="CP093343">
    <property type="protein sequence ID" value="WOG83436.1"/>
    <property type="molecule type" value="Genomic_DNA"/>
</dbReference>
<proteinExistence type="predicted"/>
<dbReference type="FunFam" id="1.20.920.10:FF:000058">
    <property type="entry name" value="WD40/YVTN repeat-like-containing domain"/>
    <property type="match status" value="1"/>
</dbReference>
<accession>A0AAF0W5M6</accession>
<feature type="compositionally biased region" description="Acidic residues" evidence="6">
    <location>
        <begin position="810"/>
        <end position="821"/>
    </location>
</feature>
<feature type="compositionally biased region" description="Low complexity" evidence="6">
    <location>
        <begin position="797"/>
        <end position="809"/>
    </location>
</feature>
<dbReference type="SMART" id="SM00320">
    <property type="entry name" value="WD40"/>
    <property type="match status" value="7"/>
</dbReference>
<dbReference type="InterPro" id="IPR001487">
    <property type="entry name" value="Bromodomain"/>
</dbReference>
<dbReference type="InterPro" id="IPR036427">
    <property type="entry name" value="Bromodomain-like_sf"/>
</dbReference>
<dbReference type="Gene3D" id="1.20.920.10">
    <property type="entry name" value="Bromodomain-like"/>
    <property type="match status" value="1"/>
</dbReference>
<dbReference type="Pfam" id="PF00439">
    <property type="entry name" value="Bromodomain"/>
    <property type="match status" value="1"/>
</dbReference>
<dbReference type="CDD" id="cd00200">
    <property type="entry name" value="WD40"/>
    <property type="match status" value="1"/>
</dbReference>
<feature type="repeat" description="WD" evidence="5">
    <location>
        <begin position="277"/>
        <end position="318"/>
    </location>
</feature>
<keyword evidence="9" id="KW-1185">Reference proteome</keyword>
<dbReference type="GO" id="GO:0008360">
    <property type="term" value="P:regulation of cell shape"/>
    <property type="evidence" value="ECO:0007669"/>
    <property type="project" value="TreeGrafter"/>
</dbReference>
<dbReference type="Proteomes" id="UP000077755">
    <property type="component" value="Chromosome 1"/>
</dbReference>
<dbReference type="Pfam" id="PF00400">
    <property type="entry name" value="WD40"/>
    <property type="match status" value="5"/>
</dbReference>
<keyword evidence="2" id="KW-0677">Repeat</keyword>
<evidence type="ECO:0000256" key="1">
    <source>
        <dbReference type="ARBA" id="ARBA00022574"/>
    </source>
</evidence>
<keyword evidence="1 5" id="KW-0853">WD repeat</keyword>